<protein>
    <recommendedName>
        <fullName evidence="3">Asparaginase</fullName>
    </recommendedName>
</protein>
<evidence type="ECO:0000313" key="1">
    <source>
        <dbReference type="EMBL" id="ESR26186.1"/>
    </source>
</evidence>
<evidence type="ECO:0000313" key="2">
    <source>
        <dbReference type="Proteomes" id="UP000017819"/>
    </source>
</evidence>
<proteinExistence type="predicted"/>
<dbReference type="InterPro" id="IPR010349">
    <property type="entry name" value="Asparaginase_II"/>
</dbReference>
<dbReference type="STRING" id="631454.N177_1045"/>
<dbReference type="PANTHER" id="PTHR42110">
    <property type="entry name" value="L-ASPARAGINASE, PUTATIVE (AFU_ORTHOLOGUE AFUA_3G11890)-RELATED"/>
    <property type="match status" value="1"/>
</dbReference>
<dbReference type="OrthoDB" id="9780674at2"/>
<dbReference type="RefSeq" id="WP_023431190.1">
    <property type="nucleotide sequence ID" value="NZ_AWXZ01000016.1"/>
</dbReference>
<dbReference type="eggNOG" id="COG4448">
    <property type="taxonomic scope" value="Bacteria"/>
</dbReference>
<dbReference type="AlphaFoldDB" id="V4RJB3"/>
<dbReference type="PANTHER" id="PTHR42110:SF1">
    <property type="entry name" value="L-ASPARAGINASE, PUTATIVE (AFU_ORTHOLOGUE AFUA_3G11890)-RELATED"/>
    <property type="match status" value="1"/>
</dbReference>
<dbReference type="EMBL" id="AWXZ01000016">
    <property type="protein sequence ID" value="ESR26186.1"/>
    <property type="molecule type" value="Genomic_DNA"/>
</dbReference>
<name>V4RJB3_9HYPH</name>
<dbReference type="Proteomes" id="UP000017819">
    <property type="component" value="Unassembled WGS sequence"/>
</dbReference>
<sequence length="340" mass="35851">MAANPVIVEVTRGPRVESWHRGALSIRDDMGAPVLELGEVMSPVYPRSAVKAIQALPLVETGAAEAAGLGDREIALSCASHSGEAEHVETARDMLSRLGLGEHALACAPHQPRRLADQAGLARADEQPSRLHNNCSGKHAGMLIAARHLGLPLEGYEAPDHPLQLRIRQTMEEMLGVELTPEVCGIDGCALPTWAAPLSAFASAFARIGTGTGLTPERARAFARIRRAAASRPDMVAGTERFCTMVMEALGERCFVKTGAEGVFCASLPECGLGIALKVDDGAARASEAAMAAVLRRFFGGAEGHVLDRLARPAVTNWEGRPVGEIRSSVAFSEALGSLA</sequence>
<dbReference type="Pfam" id="PF06089">
    <property type="entry name" value="Asparaginase_II"/>
    <property type="match status" value="1"/>
</dbReference>
<comment type="caution">
    <text evidence="1">The sequence shown here is derived from an EMBL/GenBank/DDBJ whole genome shotgun (WGS) entry which is preliminary data.</text>
</comment>
<reference evidence="1 2" key="1">
    <citation type="journal article" date="2014" name="Genome Announc.">
        <title>Draft Genome Sequence of Lutibaculum baratangense Strain AMV1T, Isolated from a Mud Volcano in Andamans, India.</title>
        <authorList>
            <person name="Singh A."/>
            <person name="Sreenivas A."/>
            <person name="Sathyanarayana Reddy G."/>
            <person name="Pinnaka A.K."/>
            <person name="Shivaji S."/>
        </authorList>
    </citation>
    <scope>NUCLEOTIDE SEQUENCE [LARGE SCALE GENOMIC DNA]</scope>
    <source>
        <strain evidence="1 2">AMV1</strain>
    </source>
</reference>
<dbReference type="PATRIC" id="fig|631454.5.peg.1030"/>
<evidence type="ECO:0008006" key="3">
    <source>
        <dbReference type="Google" id="ProtNLM"/>
    </source>
</evidence>
<gene>
    <name evidence="1" type="ORF">N177_1045</name>
</gene>
<organism evidence="1 2">
    <name type="scientific">Lutibaculum baratangense AMV1</name>
    <dbReference type="NCBI Taxonomy" id="631454"/>
    <lineage>
        <taxon>Bacteria</taxon>
        <taxon>Pseudomonadati</taxon>
        <taxon>Pseudomonadota</taxon>
        <taxon>Alphaproteobacteria</taxon>
        <taxon>Hyphomicrobiales</taxon>
        <taxon>Tepidamorphaceae</taxon>
        <taxon>Lutibaculum</taxon>
    </lineage>
</organism>
<accession>V4RJB3</accession>
<keyword evidence="2" id="KW-1185">Reference proteome</keyword>